<name>A0A3M8DGF0_9BACL</name>
<dbReference type="Gene3D" id="3.60.15.10">
    <property type="entry name" value="Ribonuclease Z/Hydroxyacylglutathione hydrolase-like"/>
    <property type="match status" value="1"/>
</dbReference>
<dbReference type="InterPro" id="IPR051013">
    <property type="entry name" value="MBL_superfamily_lactonases"/>
</dbReference>
<comment type="function">
    <text evidence="7">Counteracts the endogenous Pycsar antiviral defense system. Phosphodiesterase that enables metal-dependent hydrolysis of host cyclic nucleotide Pycsar defense signals such as cCMP and cUMP.</text>
</comment>
<evidence type="ECO:0000313" key="10">
    <source>
        <dbReference type="EMBL" id="RNB87163.1"/>
    </source>
</evidence>
<evidence type="ECO:0000313" key="11">
    <source>
        <dbReference type="Proteomes" id="UP000271031"/>
    </source>
</evidence>
<gene>
    <name evidence="10" type="ORF">EDM56_15880</name>
</gene>
<evidence type="ECO:0000256" key="4">
    <source>
        <dbReference type="ARBA" id="ARBA00022801"/>
    </source>
</evidence>
<comment type="cofactor">
    <cofactor evidence="1">
        <name>Zn(2+)</name>
        <dbReference type="ChEBI" id="CHEBI:29105"/>
    </cofactor>
</comment>
<evidence type="ECO:0000256" key="1">
    <source>
        <dbReference type="ARBA" id="ARBA00001947"/>
    </source>
</evidence>
<comment type="caution">
    <text evidence="10">The sequence shown here is derived from an EMBL/GenBank/DDBJ whole genome shotgun (WGS) entry which is preliminary data.</text>
</comment>
<dbReference type="SUPFAM" id="SSF56281">
    <property type="entry name" value="Metallo-hydrolase/oxidoreductase"/>
    <property type="match status" value="1"/>
</dbReference>
<accession>A0A3M8DGF0</accession>
<dbReference type="GO" id="GO:0016787">
    <property type="term" value="F:hydrolase activity"/>
    <property type="evidence" value="ECO:0007669"/>
    <property type="project" value="UniProtKB-KW"/>
</dbReference>
<evidence type="ECO:0000256" key="6">
    <source>
        <dbReference type="ARBA" id="ARBA00034221"/>
    </source>
</evidence>
<protein>
    <submittedName>
        <fullName evidence="10">MBL fold metallo-hydrolase</fullName>
    </submittedName>
</protein>
<dbReference type="InterPro" id="IPR001279">
    <property type="entry name" value="Metallo-B-lactamas"/>
</dbReference>
<evidence type="ECO:0000256" key="7">
    <source>
        <dbReference type="ARBA" id="ARBA00034301"/>
    </source>
</evidence>
<comment type="catalytic activity">
    <reaction evidence="8">
        <text>3',5'-cyclic UMP + H2O = UMP + H(+)</text>
        <dbReference type="Rhea" id="RHEA:70575"/>
        <dbReference type="ChEBI" id="CHEBI:15377"/>
        <dbReference type="ChEBI" id="CHEBI:15378"/>
        <dbReference type="ChEBI" id="CHEBI:57865"/>
        <dbReference type="ChEBI" id="CHEBI:184387"/>
    </reaction>
    <physiologicalReaction direction="left-to-right" evidence="8">
        <dbReference type="Rhea" id="RHEA:70576"/>
    </physiologicalReaction>
</comment>
<dbReference type="AlphaFoldDB" id="A0A3M8DGF0"/>
<keyword evidence="3" id="KW-0479">Metal-binding</keyword>
<proteinExistence type="inferred from homology"/>
<evidence type="ECO:0000259" key="9">
    <source>
        <dbReference type="SMART" id="SM00849"/>
    </source>
</evidence>
<comment type="similarity">
    <text evidence="2">Belongs to the metallo-beta-lactamase superfamily.</text>
</comment>
<dbReference type="Pfam" id="PF00753">
    <property type="entry name" value="Lactamase_B"/>
    <property type="match status" value="1"/>
</dbReference>
<dbReference type="EMBL" id="RHHQ01000012">
    <property type="protein sequence ID" value="RNB87163.1"/>
    <property type="molecule type" value="Genomic_DNA"/>
</dbReference>
<evidence type="ECO:0000256" key="3">
    <source>
        <dbReference type="ARBA" id="ARBA00022723"/>
    </source>
</evidence>
<organism evidence="10 11">
    <name type="scientific">Brevibacillus fluminis</name>
    <dbReference type="NCBI Taxonomy" id="511487"/>
    <lineage>
        <taxon>Bacteria</taxon>
        <taxon>Bacillati</taxon>
        <taxon>Bacillota</taxon>
        <taxon>Bacilli</taxon>
        <taxon>Bacillales</taxon>
        <taxon>Paenibacillaceae</taxon>
        <taxon>Brevibacillus</taxon>
    </lineage>
</organism>
<dbReference type="OrthoDB" id="333278at2"/>
<dbReference type="Proteomes" id="UP000271031">
    <property type="component" value="Unassembled WGS sequence"/>
</dbReference>
<dbReference type="PANTHER" id="PTHR42978">
    <property type="entry name" value="QUORUM-QUENCHING LACTONASE YTNP-RELATED-RELATED"/>
    <property type="match status" value="1"/>
</dbReference>
<dbReference type="GO" id="GO:0046872">
    <property type="term" value="F:metal ion binding"/>
    <property type="evidence" value="ECO:0007669"/>
    <property type="project" value="UniProtKB-KW"/>
</dbReference>
<evidence type="ECO:0000256" key="8">
    <source>
        <dbReference type="ARBA" id="ARBA00048505"/>
    </source>
</evidence>
<comment type="catalytic activity">
    <reaction evidence="6">
        <text>3',5'-cyclic CMP + H2O = CMP + H(+)</text>
        <dbReference type="Rhea" id="RHEA:72675"/>
        <dbReference type="ChEBI" id="CHEBI:15377"/>
        <dbReference type="ChEBI" id="CHEBI:15378"/>
        <dbReference type="ChEBI" id="CHEBI:58003"/>
        <dbReference type="ChEBI" id="CHEBI:60377"/>
    </reaction>
    <physiologicalReaction direction="left-to-right" evidence="6">
        <dbReference type="Rhea" id="RHEA:72676"/>
    </physiologicalReaction>
</comment>
<dbReference type="SMART" id="SM00849">
    <property type="entry name" value="Lactamase_B"/>
    <property type="match status" value="1"/>
</dbReference>
<dbReference type="RefSeq" id="WP_122918862.1">
    <property type="nucleotide sequence ID" value="NZ_RHHQ01000012.1"/>
</dbReference>
<reference evidence="10 11" key="1">
    <citation type="submission" date="2018-10" db="EMBL/GenBank/DDBJ databases">
        <title>Phylogenomics of Brevibacillus.</title>
        <authorList>
            <person name="Dunlap C."/>
        </authorList>
    </citation>
    <scope>NUCLEOTIDE SEQUENCE [LARGE SCALE GENOMIC DNA]</scope>
    <source>
        <strain evidence="10 11">JCM 15716</strain>
    </source>
</reference>
<dbReference type="CDD" id="cd07730">
    <property type="entry name" value="metallo-hydrolase-like_MBL-fold"/>
    <property type="match status" value="1"/>
</dbReference>
<dbReference type="PANTHER" id="PTHR42978:SF2">
    <property type="entry name" value="102 KBASES UNSTABLE REGION: FROM 1 TO 119443"/>
    <property type="match status" value="1"/>
</dbReference>
<evidence type="ECO:0000256" key="5">
    <source>
        <dbReference type="ARBA" id="ARBA00022833"/>
    </source>
</evidence>
<keyword evidence="4 10" id="KW-0378">Hydrolase</keyword>
<feature type="domain" description="Metallo-beta-lactamase" evidence="9">
    <location>
        <begin position="41"/>
        <end position="276"/>
    </location>
</feature>
<evidence type="ECO:0000256" key="2">
    <source>
        <dbReference type="ARBA" id="ARBA00007749"/>
    </source>
</evidence>
<sequence>MYNGGKREQTDIRFELLCAGYCTHREKMTLQTGSWQQIRIPALFGLIHHPTAGPILFDTGYAEHFEQACSRFPYSLYKRATPVYFRPEEGAAAQLRARGIQPEDVRHIILSHFHADHVAGCADFPNATFYCFRSAYEFVKEKQGLAAVRYGFVPSLLPPDFESRAVFIDTSVPVELPDELEAFDSGYDVLGDGSLTAIEMSGHAVGQFGLYFRTALGEQMLLCADAVWSSKAYREAISPHLFAYWLFPDRSAYNDTLSRLHLTYKCYPQVTIIPSHCGEWWEQVKKGWE</sequence>
<keyword evidence="5" id="KW-0862">Zinc</keyword>
<dbReference type="InterPro" id="IPR036866">
    <property type="entry name" value="RibonucZ/Hydroxyglut_hydro"/>
</dbReference>
<keyword evidence="11" id="KW-1185">Reference proteome</keyword>